<dbReference type="AlphaFoldDB" id="A0A0N0BCA0"/>
<sequence>MRGIASSWANKNACILRSELVHQAGMNTHSGAALAPCDLHLPQFPMSRSWTNRIPSVD</sequence>
<proteinExistence type="predicted"/>
<dbReference type="Proteomes" id="UP000053105">
    <property type="component" value="Unassembled WGS sequence"/>
</dbReference>
<dbReference type="EMBL" id="KQ435922">
    <property type="protein sequence ID" value="KOX68398.1"/>
    <property type="molecule type" value="Genomic_DNA"/>
</dbReference>
<evidence type="ECO:0000313" key="1">
    <source>
        <dbReference type="EMBL" id="KOX68398.1"/>
    </source>
</evidence>
<protein>
    <submittedName>
        <fullName evidence="1">Uncharacterized protein</fullName>
    </submittedName>
</protein>
<keyword evidence="2" id="KW-1185">Reference proteome</keyword>
<name>A0A0N0BCA0_9HYME</name>
<accession>A0A0N0BCA0</accession>
<organism evidence="1 2">
    <name type="scientific">Melipona quadrifasciata</name>
    <dbReference type="NCBI Taxonomy" id="166423"/>
    <lineage>
        <taxon>Eukaryota</taxon>
        <taxon>Metazoa</taxon>
        <taxon>Ecdysozoa</taxon>
        <taxon>Arthropoda</taxon>
        <taxon>Hexapoda</taxon>
        <taxon>Insecta</taxon>
        <taxon>Pterygota</taxon>
        <taxon>Neoptera</taxon>
        <taxon>Endopterygota</taxon>
        <taxon>Hymenoptera</taxon>
        <taxon>Apocrita</taxon>
        <taxon>Aculeata</taxon>
        <taxon>Apoidea</taxon>
        <taxon>Anthophila</taxon>
        <taxon>Apidae</taxon>
        <taxon>Melipona</taxon>
    </lineage>
</organism>
<gene>
    <name evidence="1" type="ORF">WN51_03884</name>
</gene>
<evidence type="ECO:0000313" key="2">
    <source>
        <dbReference type="Proteomes" id="UP000053105"/>
    </source>
</evidence>
<reference evidence="1 2" key="1">
    <citation type="submission" date="2015-07" db="EMBL/GenBank/DDBJ databases">
        <title>The genome of Melipona quadrifasciata.</title>
        <authorList>
            <person name="Pan H."/>
            <person name="Kapheim K."/>
        </authorList>
    </citation>
    <scope>NUCLEOTIDE SEQUENCE [LARGE SCALE GENOMIC DNA]</scope>
    <source>
        <strain evidence="1">0111107301</strain>
        <tissue evidence="1">Whole body</tissue>
    </source>
</reference>